<reference evidence="9" key="2">
    <citation type="submission" date="2018-03" db="EMBL/GenBank/DDBJ databases">
        <title>The Triticum urartu genome reveals the dynamic nature of wheat genome evolution.</title>
        <authorList>
            <person name="Ling H."/>
            <person name="Ma B."/>
            <person name="Shi X."/>
            <person name="Liu H."/>
            <person name="Dong L."/>
            <person name="Sun H."/>
            <person name="Cao Y."/>
            <person name="Gao Q."/>
            <person name="Zheng S."/>
            <person name="Li Y."/>
            <person name="Yu Y."/>
            <person name="Du H."/>
            <person name="Qi M."/>
            <person name="Li Y."/>
            <person name="Yu H."/>
            <person name="Cui Y."/>
            <person name="Wang N."/>
            <person name="Chen C."/>
            <person name="Wu H."/>
            <person name="Zhao Y."/>
            <person name="Zhang J."/>
            <person name="Li Y."/>
            <person name="Zhou W."/>
            <person name="Zhang B."/>
            <person name="Hu W."/>
            <person name="Eijk M."/>
            <person name="Tang J."/>
            <person name="Witsenboer H."/>
            <person name="Zhao S."/>
            <person name="Li Z."/>
            <person name="Zhang A."/>
            <person name="Wang D."/>
            <person name="Liang C."/>
        </authorList>
    </citation>
    <scope>NUCLEOTIDE SEQUENCE [LARGE SCALE GENOMIC DNA]</scope>
    <source>
        <strain evidence="9">cv. G1812</strain>
    </source>
</reference>
<dbReference type="GO" id="GO:0016020">
    <property type="term" value="C:membrane"/>
    <property type="evidence" value="ECO:0007669"/>
    <property type="project" value="UniProtKB-SubCell"/>
</dbReference>
<reference evidence="9" key="3">
    <citation type="submission" date="2022-06" db="UniProtKB">
        <authorList>
            <consortium name="EnsemblPlants"/>
        </authorList>
    </citation>
    <scope>IDENTIFICATION</scope>
</reference>
<protein>
    <recommendedName>
        <fullName evidence="11">MLO-like protein 1</fullName>
    </recommendedName>
</protein>
<evidence type="ECO:0000313" key="10">
    <source>
        <dbReference type="Proteomes" id="UP000015106"/>
    </source>
</evidence>
<feature type="transmembrane region" description="Helical" evidence="8">
    <location>
        <begin position="122"/>
        <end position="143"/>
    </location>
</feature>
<evidence type="ECO:0000256" key="4">
    <source>
        <dbReference type="ARBA" id="ARBA00022821"/>
    </source>
</evidence>
<evidence type="ECO:0000256" key="2">
    <source>
        <dbReference type="ARBA" id="ARBA00006574"/>
    </source>
</evidence>
<evidence type="ECO:0000256" key="7">
    <source>
        <dbReference type="ARBA" id="ARBA00023265"/>
    </source>
</evidence>
<evidence type="ECO:0000256" key="3">
    <source>
        <dbReference type="ARBA" id="ARBA00022692"/>
    </source>
</evidence>
<feature type="transmembrane region" description="Helical" evidence="8">
    <location>
        <begin position="79"/>
        <end position="102"/>
    </location>
</feature>
<keyword evidence="4" id="KW-0611">Plant defense</keyword>
<dbReference type="Pfam" id="PF03094">
    <property type="entry name" value="Mlo"/>
    <property type="match status" value="1"/>
</dbReference>
<evidence type="ECO:0008006" key="11">
    <source>
        <dbReference type="Google" id="ProtNLM"/>
    </source>
</evidence>
<dbReference type="EnsemblPlants" id="TuG1812G0700000331.01.T01">
    <property type="protein sequence ID" value="TuG1812G0700000331.01.T01"/>
    <property type="gene ID" value="TuG1812G0700000331.01"/>
</dbReference>
<keyword evidence="10" id="KW-1185">Reference proteome</keyword>
<evidence type="ECO:0000313" key="9">
    <source>
        <dbReference type="EnsemblPlants" id="TuG1812G0700000331.01.T01"/>
    </source>
</evidence>
<dbReference type="PANTHER" id="PTHR31942:SF122">
    <property type="entry name" value="MLO-LIKE PROTEIN"/>
    <property type="match status" value="1"/>
</dbReference>
<keyword evidence="6 8" id="KW-0472">Membrane</keyword>
<dbReference type="Proteomes" id="UP000015106">
    <property type="component" value="Chromosome 7"/>
</dbReference>
<evidence type="ECO:0000256" key="1">
    <source>
        <dbReference type="ARBA" id="ARBA00004141"/>
    </source>
</evidence>
<reference evidence="10" key="1">
    <citation type="journal article" date="2013" name="Nature">
        <title>Draft genome of the wheat A-genome progenitor Triticum urartu.</title>
        <authorList>
            <person name="Ling H.Q."/>
            <person name="Zhao S."/>
            <person name="Liu D."/>
            <person name="Wang J."/>
            <person name="Sun H."/>
            <person name="Zhang C."/>
            <person name="Fan H."/>
            <person name="Li D."/>
            <person name="Dong L."/>
            <person name="Tao Y."/>
            <person name="Gao C."/>
            <person name="Wu H."/>
            <person name="Li Y."/>
            <person name="Cui Y."/>
            <person name="Guo X."/>
            <person name="Zheng S."/>
            <person name="Wang B."/>
            <person name="Yu K."/>
            <person name="Liang Q."/>
            <person name="Yang W."/>
            <person name="Lou X."/>
            <person name="Chen J."/>
            <person name="Feng M."/>
            <person name="Jian J."/>
            <person name="Zhang X."/>
            <person name="Luo G."/>
            <person name="Jiang Y."/>
            <person name="Liu J."/>
            <person name="Wang Z."/>
            <person name="Sha Y."/>
            <person name="Zhang B."/>
            <person name="Wu H."/>
            <person name="Tang D."/>
            <person name="Shen Q."/>
            <person name="Xue P."/>
            <person name="Zou S."/>
            <person name="Wang X."/>
            <person name="Liu X."/>
            <person name="Wang F."/>
            <person name="Yang Y."/>
            <person name="An X."/>
            <person name="Dong Z."/>
            <person name="Zhang K."/>
            <person name="Zhang X."/>
            <person name="Luo M.C."/>
            <person name="Dvorak J."/>
            <person name="Tong Y."/>
            <person name="Wang J."/>
            <person name="Yang H."/>
            <person name="Li Z."/>
            <person name="Wang D."/>
            <person name="Zhang A."/>
            <person name="Wang J."/>
        </authorList>
    </citation>
    <scope>NUCLEOTIDE SEQUENCE</scope>
    <source>
        <strain evidence="10">cv. G1812</strain>
    </source>
</reference>
<comment type="subcellular location">
    <subcellularLocation>
        <location evidence="1">Membrane</location>
        <topology evidence="1">Multi-pass membrane protein</topology>
    </subcellularLocation>
</comment>
<organism evidence="9 10">
    <name type="scientific">Triticum urartu</name>
    <name type="common">Red wild einkorn</name>
    <name type="synonym">Crithodium urartu</name>
    <dbReference type="NCBI Taxonomy" id="4572"/>
    <lineage>
        <taxon>Eukaryota</taxon>
        <taxon>Viridiplantae</taxon>
        <taxon>Streptophyta</taxon>
        <taxon>Embryophyta</taxon>
        <taxon>Tracheophyta</taxon>
        <taxon>Spermatophyta</taxon>
        <taxon>Magnoliopsida</taxon>
        <taxon>Liliopsida</taxon>
        <taxon>Poales</taxon>
        <taxon>Poaceae</taxon>
        <taxon>BOP clade</taxon>
        <taxon>Pooideae</taxon>
        <taxon>Triticodae</taxon>
        <taxon>Triticeae</taxon>
        <taxon>Triticinae</taxon>
        <taxon>Triticum</taxon>
    </lineage>
</organism>
<evidence type="ECO:0000256" key="8">
    <source>
        <dbReference type="SAM" id="Phobius"/>
    </source>
</evidence>
<keyword evidence="7" id="KW-0568">Pathogenesis-related protein</keyword>
<dbReference type="InterPro" id="IPR004326">
    <property type="entry name" value="Mlo"/>
</dbReference>
<evidence type="ECO:0000256" key="5">
    <source>
        <dbReference type="ARBA" id="ARBA00022989"/>
    </source>
</evidence>
<dbReference type="GO" id="GO:0006952">
    <property type="term" value="P:defense response"/>
    <property type="evidence" value="ECO:0007669"/>
    <property type="project" value="UniProtKB-KW"/>
</dbReference>
<name>A0A8R7QVS2_TRIUA</name>
<proteinExistence type="inferred from homology"/>
<keyword evidence="5 8" id="KW-1133">Transmembrane helix</keyword>
<sequence length="210" mass="23526">MWFSVLLQLFLESHRQENGNTGRTRSSKATIMLLLVVGSKLEHIITELAIDVAQKHTAIDGELVVALSDDLFWFHRPKLVLLLIHIILFQNAFEIAFFFWLLVTHGFKSCIMGKPAYAITRLVISVISQLLCGYSTLPLYALISQMGSSFKKAMFDESISEGLTNWAQKARKRNRMPAASVGDNSPVGQGIQMTNTRRESAIEQGTARLI</sequence>
<dbReference type="AlphaFoldDB" id="A0A8R7QVS2"/>
<evidence type="ECO:0000256" key="6">
    <source>
        <dbReference type="ARBA" id="ARBA00023136"/>
    </source>
</evidence>
<keyword evidence="3 8" id="KW-0812">Transmembrane</keyword>
<dbReference type="Gramene" id="TuG1812G0700000331.01.T01">
    <property type="protein sequence ID" value="TuG1812G0700000331.01.T01"/>
    <property type="gene ID" value="TuG1812G0700000331.01"/>
</dbReference>
<accession>A0A8R7QVS2</accession>
<dbReference type="PANTHER" id="PTHR31942">
    <property type="entry name" value="MLO-LIKE PROTEIN 1"/>
    <property type="match status" value="1"/>
</dbReference>
<comment type="similarity">
    <text evidence="2">Belongs to the MLO family.</text>
</comment>